<accession>A0A150LKA2</accession>
<gene>
    <name evidence="1" type="ORF">B4135_0366</name>
</gene>
<protein>
    <submittedName>
        <fullName evidence="1">Uncharacterized protein</fullName>
    </submittedName>
</protein>
<evidence type="ECO:0000313" key="1">
    <source>
        <dbReference type="EMBL" id="KYD12767.1"/>
    </source>
</evidence>
<sequence>MNGTFVALLRLAGTKKNIANGNKFLPSHVSYSSFPLVRKSAVKL</sequence>
<comment type="caution">
    <text evidence="1">The sequence shown here is derived from an EMBL/GenBank/DDBJ whole genome shotgun (WGS) entry which is preliminary data.</text>
</comment>
<evidence type="ECO:0000313" key="2">
    <source>
        <dbReference type="Proteomes" id="UP000075683"/>
    </source>
</evidence>
<name>A0A150LKA2_9BACI</name>
<reference evidence="1 2" key="1">
    <citation type="submission" date="2016-01" db="EMBL/GenBank/DDBJ databases">
        <title>Draft Genome Sequences of Seven Thermophilic Sporeformers Isolated from Foods.</title>
        <authorList>
            <person name="Berendsen E.M."/>
            <person name="Wells-Bennik M.H."/>
            <person name="Krawcyk A.O."/>
            <person name="De Jong A."/>
            <person name="Holsappel S."/>
            <person name="Eijlander R.T."/>
            <person name="Kuipers O.P."/>
        </authorList>
    </citation>
    <scope>NUCLEOTIDE SEQUENCE [LARGE SCALE GENOMIC DNA]</scope>
    <source>
        <strain evidence="1 2">B4135</strain>
    </source>
</reference>
<dbReference type="AlphaFoldDB" id="A0A150LKA2"/>
<dbReference type="STRING" id="301148.B4135_0366"/>
<dbReference type="EMBL" id="LQYT01000090">
    <property type="protein sequence ID" value="KYD12767.1"/>
    <property type="molecule type" value="Genomic_DNA"/>
</dbReference>
<dbReference type="Proteomes" id="UP000075683">
    <property type="component" value="Unassembled WGS sequence"/>
</dbReference>
<proteinExistence type="predicted"/>
<organism evidence="1 2">
    <name type="scientific">Caldibacillus debilis</name>
    <dbReference type="NCBI Taxonomy" id="301148"/>
    <lineage>
        <taxon>Bacteria</taxon>
        <taxon>Bacillati</taxon>
        <taxon>Bacillota</taxon>
        <taxon>Bacilli</taxon>
        <taxon>Bacillales</taxon>
        <taxon>Bacillaceae</taxon>
        <taxon>Caldibacillus</taxon>
    </lineage>
</organism>